<comment type="pathway">
    <text evidence="2">Protein modification; protein glycosylation.</text>
</comment>
<dbReference type="PANTHER" id="PTHR12646">
    <property type="entry name" value="NOT56 - RELATED"/>
    <property type="match status" value="1"/>
</dbReference>
<dbReference type="InterPro" id="IPR023395">
    <property type="entry name" value="MCP_dom_sf"/>
</dbReference>
<evidence type="ECO:0000256" key="12">
    <source>
        <dbReference type="SAM" id="Phobius"/>
    </source>
</evidence>
<dbReference type="Gene3D" id="1.50.40.10">
    <property type="entry name" value="Mitochondrial carrier domain"/>
    <property type="match status" value="1"/>
</dbReference>
<evidence type="ECO:0000256" key="10">
    <source>
        <dbReference type="ARBA" id="ARBA00049506"/>
    </source>
</evidence>
<evidence type="ECO:0000256" key="9">
    <source>
        <dbReference type="ARBA" id="ARBA00023136"/>
    </source>
</evidence>
<protein>
    <recommendedName>
        <fullName evidence="3">dolichyl-P-Man:Man5GlcNAc2-PP-dolichol alpha-1,3-mannosyltransferase</fullName>
        <ecNumber evidence="3">2.4.1.258</ecNumber>
    </recommendedName>
</protein>
<reference evidence="13" key="1">
    <citation type="submission" date="2017-04" db="EMBL/GenBank/DDBJ databases">
        <title>Population genomics of picophytoplankton unveils novel chromosome hypervariability.</title>
        <authorList>
            <consortium name="DOE Joint Genome Institute"/>
            <person name="Blanc-Mathieu R."/>
            <person name="Krasovec M."/>
            <person name="Hebrard M."/>
            <person name="Yau S."/>
            <person name="Desgranges E."/>
            <person name="Martin J."/>
            <person name="Schackwitz W."/>
            <person name="Kuo A."/>
            <person name="Salin G."/>
            <person name="Donnadieu C."/>
            <person name="Desdevises Y."/>
            <person name="Sanchez-Ferandin S."/>
            <person name="Moreau H."/>
            <person name="Rivals E."/>
            <person name="Grigoriev I.V."/>
            <person name="Grimsley N."/>
            <person name="Eyre-Walker A."/>
            <person name="Piganeau G."/>
        </authorList>
    </citation>
    <scope>NUCLEOTIDE SEQUENCE [LARGE SCALE GENOMIC DNA]</scope>
    <source>
        <strain evidence="13">RCC 1115</strain>
    </source>
</reference>
<feature type="transmembrane region" description="Helical" evidence="12">
    <location>
        <begin position="396"/>
        <end position="417"/>
    </location>
</feature>
<comment type="catalytic activity">
    <reaction evidence="10">
        <text>an alpha-D-Man-(1-&gt;2)-alpha-D-Man-(1-&gt;2)-alpha-D-Man-(1-&gt;3)-[alpha-D-Man-(1-&gt;6)]-beta-D-Man-(1-&gt;4)-beta-D-GlcNAc-(1-&gt;4)-alpha-D-GlcNAc-diphospho-di-trans,poly-cis-dolichol + a di-trans,poly-cis-dolichyl beta-D-mannosyl phosphate = an alpha-D-Man-(1-&gt;2)-alpha-D-Man-(1-&gt;2)-alpha-D-Man-(1-&gt;3)-[alpha-D-Man-(1-&gt;3)-alpha-D-Man-(1-&gt;6)]-beta-D-Man-(1-&gt;4)-beta-D-GlcNAc-(1-&gt;4)-alpha-D-GlcNAc-diphospho-di-trans,poly-cis-dolichol + a di-trans,poly-cis-dolichyl phosphate + H(+)</text>
        <dbReference type="Rhea" id="RHEA:29527"/>
        <dbReference type="Rhea" id="RHEA-COMP:19498"/>
        <dbReference type="Rhea" id="RHEA-COMP:19501"/>
        <dbReference type="Rhea" id="RHEA-COMP:19516"/>
        <dbReference type="Rhea" id="RHEA-COMP:19517"/>
        <dbReference type="ChEBI" id="CHEBI:15378"/>
        <dbReference type="ChEBI" id="CHEBI:57683"/>
        <dbReference type="ChEBI" id="CHEBI:58211"/>
        <dbReference type="ChEBI" id="CHEBI:132515"/>
        <dbReference type="ChEBI" id="CHEBI:132516"/>
        <dbReference type="EC" id="2.4.1.258"/>
    </reaction>
    <physiologicalReaction direction="left-to-right" evidence="10">
        <dbReference type="Rhea" id="RHEA:29528"/>
    </physiologicalReaction>
</comment>
<evidence type="ECO:0000256" key="8">
    <source>
        <dbReference type="ARBA" id="ARBA00022989"/>
    </source>
</evidence>
<dbReference type="SUPFAM" id="SSF103506">
    <property type="entry name" value="Mitochondrial carrier"/>
    <property type="match status" value="1"/>
</dbReference>
<feature type="repeat" description="Solcar" evidence="11">
    <location>
        <begin position="189"/>
        <end position="271"/>
    </location>
</feature>
<evidence type="ECO:0000256" key="4">
    <source>
        <dbReference type="ARBA" id="ARBA00022676"/>
    </source>
</evidence>
<feature type="repeat" description="Solcar" evidence="11">
    <location>
        <begin position="1"/>
        <end position="83"/>
    </location>
</feature>
<dbReference type="InterPro" id="IPR018108">
    <property type="entry name" value="MCP_transmembrane"/>
</dbReference>
<dbReference type="GO" id="GO:0052925">
    <property type="term" value="F:dol-P-Man:Man(5)GlcNAc(2)-PP-Dol alpha-1,3-mannosyltransferase activity"/>
    <property type="evidence" value="ECO:0007669"/>
    <property type="project" value="UniProtKB-EC"/>
</dbReference>
<accession>A0A1Y5I9M9</accession>
<evidence type="ECO:0000256" key="11">
    <source>
        <dbReference type="PROSITE-ProRule" id="PRU00282"/>
    </source>
</evidence>
<dbReference type="GO" id="GO:0005789">
    <property type="term" value="C:endoplasmic reticulum membrane"/>
    <property type="evidence" value="ECO:0007669"/>
    <property type="project" value="UniProtKB-SubCell"/>
</dbReference>
<dbReference type="PANTHER" id="PTHR12646:SF0">
    <property type="entry name" value="DOL-P-MAN:MAN(5)GLCNAC(2)-PP-DOL ALPHA-1,3-MANNOSYLTRANSFERASE"/>
    <property type="match status" value="1"/>
</dbReference>
<dbReference type="PROSITE" id="PS50920">
    <property type="entry name" value="SOLCAR"/>
    <property type="match status" value="2"/>
</dbReference>
<proteinExistence type="predicted"/>
<keyword evidence="7" id="KW-0256">Endoplasmic reticulum</keyword>
<keyword evidence="5" id="KW-0808">Transferase</keyword>
<evidence type="ECO:0000256" key="6">
    <source>
        <dbReference type="ARBA" id="ARBA00022692"/>
    </source>
</evidence>
<keyword evidence="4" id="KW-0328">Glycosyltransferase</keyword>
<comment type="subcellular location">
    <subcellularLocation>
        <location evidence="1">Endoplasmic reticulum membrane</location>
        <topology evidence="1">Multi-pass membrane protein</topology>
    </subcellularLocation>
</comment>
<keyword evidence="6 11" id="KW-0812">Transmembrane</keyword>
<dbReference type="Proteomes" id="UP000195557">
    <property type="component" value="Unassembled WGS sequence"/>
</dbReference>
<dbReference type="Pfam" id="PF05208">
    <property type="entry name" value="ALG3"/>
    <property type="match status" value="1"/>
</dbReference>
<gene>
    <name evidence="13" type="ORF">BE221DRAFT_169973</name>
</gene>
<keyword evidence="8 12" id="KW-1133">Transmembrane helix</keyword>
<organism evidence="13">
    <name type="scientific">Ostreococcus tauri</name>
    <name type="common">Marine green alga</name>
    <dbReference type="NCBI Taxonomy" id="70448"/>
    <lineage>
        <taxon>Eukaryota</taxon>
        <taxon>Viridiplantae</taxon>
        <taxon>Chlorophyta</taxon>
        <taxon>Mamiellophyceae</taxon>
        <taxon>Mamiellales</taxon>
        <taxon>Bathycoccaceae</taxon>
        <taxon>Ostreococcus</taxon>
    </lineage>
</organism>
<feature type="transmembrane region" description="Helical" evidence="12">
    <location>
        <begin position="429"/>
        <end position="450"/>
    </location>
</feature>
<dbReference type="InterPro" id="IPR007873">
    <property type="entry name" value="Glycosyltransferase_ALG3"/>
</dbReference>
<dbReference type="EC" id="2.4.1.258" evidence="3"/>
<dbReference type="EMBL" id="KZ155790">
    <property type="protein sequence ID" value="OUS45377.1"/>
    <property type="molecule type" value="Genomic_DNA"/>
</dbReference>
<evidence type="ECO:0000256" key="5">
    <source>
        <dbReference type="ARBA" id="ARBA00022679"/>
    </source>
</evidence>
<evidence type="ECO:0000256" key="3">
    <source>
        <dbReference type="ARBA" id="ARBA00011964"/>
    </source>
</evidence>
<sequence length="675" mass="73721">MPVIDVAIGPLIQMAEAASLGMPFEVWKTRMGRHRSESTVQAFSNIYKEGGAKAFWRGTQAKMFESATKGAILMYAKEGINDSLLQAGWTPGIAGIAAGAGGGIAQVSVMGPATYLVTGAVNSPGMSTMERIRETYGRGGIAGFYPGGVAIAFRQATNWASRQGFTEVVRDKAKQALHGDANAKLSKWEEVGCGIVGGTLASWNHPFEVARIEAQSRGNAGLPTGNMVSVMSDIVKESGVGGLFRGIIPRIGLGIWQTLFMVTGAKMLKETLKEQGLLESTVIIRRVAYTEIDWIAYMEEVHGYVAGERNYENLKGGTGPLVYPAGFVYVYRALYWLVGGFERGTSALGIATAQKAFALVYTVNQLAVFVLMASCEIVPPWAYALTCLSKRVHSIFVLRMFNDGVAMALAYVSVALFQRKRWVSGSVAFSLGVSVKMNVLLMLPGLLVLLVGGTTFVTAAKAACAMVLTQVVLGYPFLATYPRQYLGRAFEFGRVFMHKWSVNFKFVPEDVFTSKEFAKYLLLSQLIALLAFAHCKWCRREGGFFFAFVRDFFTRALGGNRTGVESTFTPAHVALVMFESNFIGIVFARSLHYQFYSWYFHTLPLLLWSSPRLPVWGKVVILGAIEWCWNVYPSTATSSKILLGLHVGVLASLCAAPPASRVNRAPPSSKKTKKY</sequence>
<dbReference type="eggNOG" id="KOG2762">
    <property type="taxonomic scope" value="Eukaryota"/>
</dbReference>
<evidence type="ECO:0000256" key="1">
    <source>
        <dbReference type="ARBA" id="ARBA00004477"/>
    </source>
</evidence>
<keyword evidence="9 11" id="KW-0472">Membrane</keyword>
<dbReference type="AlphaFoldDB" id="A0A1Y5I9M9"/>
<evidence type="ECO:0000256" key="7">
    <source>
        <dbReference type="ARBA" id="ARBA00022824"/>
    </source>
</evidence>
<evidence type="ECO:0000313" key="13">
    <source>
        <dbReference type="EMBL" id="OUS45377.1"/>
    </source>
</evidence>
<evidence type="ECO:0000256" key="2">
    <source>
        <dbReference type="ARBA" id="ARBA00004922"/>
    </source>
</evidence>
<name>A0A1Y5I9M9_OSTTA</name>
<dbReference type="Pfam" id="PF00153">
    <property type="entry name" value="Mito_carr"/>
    <property type="match status" value="2"/>
</dbReference>